<evidence type="ECO:0000313" key="2">
    <source>
        <dbReference type="EMBL" id="PQV57583.1"/>
    </source>
</evidence>
<feature type="chain" id="PRO_5015709272" evidence="1">
    <location>
        <begin position="33"/>
        <end position="125"/>
    </location>
</feature>
<feature type="signal peptide" evidence="1">
    <location>
        <begin position="1"/>
        <end position="32"/>
    </location>
</feature>
<accession>A0A2S8S9Y6</accession>
<dbReference type="EMBL" id="PVEP01000002">
    <property type="protein sequence ID" value="PQV57583.1"/>
    <property type="molecule type" value="Genomic_DNA"/>
</dbReference>
<dbReference type="AlphaFoldDB" id="A0A2S8S9Y6"/>
<gene>
    <name evidence="2" type="ORF">LX70_01389</name>
</gene>
<keyword evidence="1" id="KW-0732">Signal</keyword>
<protein>
    <submittedName>
        <fullName evidence="2">Uncharacterized protein</fullName>
    </submittedName>
</protein>
<comment type="caution">
    <text evidence="2">The sequence shown here is derived from an EMBL/GenBank/DDBJ whole genome shotgun (WGS) entry which is preliminary data.</text>
</comment>
<dbReference type="RefSeq" id="WP_105513822.1">
    <property type="nucleotide sequence ID" value="NZ_PVEP01000002.1"/>
</dbReference>
<reference evidence="2 3" key="1">
    <citation type="submission" date="2018-02" db="EMBL/GenBank/DDBJ databases">
        <title>Genomic Encyclopedia of Archaeal and Bacterial Type Strains, Phase II (KMG-II): from individual species to whole genera.</title>
        <authorList>
            <person name="Goeker M."/>
        </authorList>
    </citation>
    <scope>NUCLEOTIDE SEQUENCE [LARGE SCALE GENOMIC DNA]</scope>
    <source>
        <strain evidence="2 3">DSM 18921</strain>
    </source>
</reference>
<evidence type="ECO:0000256" key="1">
    <source>
        <dbReference type="SAM" id="SignalP"/>
    </source>
</evidence>
<dbReference type="Proteomes" id="UP000238338">
    <property type="component" value="Unassembled WGS sequence"/>
</dbReference>
<keyword evidence="3" id="KW-1185">Reference proteome</keyword>
<name>A0A2S8S9Y6_9RHOB</name>
<organism evidence="2 3">
    <name type="scientific">Albidovulum denitrificans</name>
    <dbReference type="NCBI Taxonomy" id="404881"/>
    <lineage>
        <taxon>Bacteria</taxon>
        <taxon>Pseudomonadati</taxon>
        <taxon>Pseudomonadota</taxon>
        <taxon>Alphaproteobacteria</taxon>
        <taxon>Rhodobacterales</taxon>
        <taxon>Paracoccaceae</taxon>
        <taxon>Albidovulum</taxon>
    </lineage>
</organism>
<evidence type="ECO:0000313" key="3">
    <source>
        <dbReference type="Proteomes" id="UP000238338"/>
    </source>
</evidence>
<proteinExistence type="predicted"/>
<sequence>MALSGLLTDGALPLTRLALALIAALAAPPVMAESVTYAGEDAARLKCAAMLSLAGNFARSEGRLDAAGHRKSMGAIGQLLAPLPGNGRDKARAMQGMADRIMLRSKPGALRREFKTVLPACGRYF</sequence>